<evidence type="ECO:0000313" key="9">
    <source>
        <dbReference type="Proteomes" id="UP001321749"/>
    </source>
</evidence>
<dbReference type="GO" id="GO:0005777">
    <property type="term" value="C:peroxisome"/>
    <property type="evidence" value="ECO:0007669"/>
    <property type="project" value="TreeGrafter"/>
</dbReference>
<dbReference type="InterPro" id="IPR001853">
    <property type="entry name" value="DSBA-like_thioredoxin_dom"/>
</dbReference>
<dbReference type="InterPro" id="IPR051924">
    <property type="entry name" value="GST_Kappa/NadH"/>
</dbReference>
<reference evidence="8" key="2">
    <citation type="submission" date="2023-06" db="EMBL/GenBank/DDBJ databases">
        <authorList>
            <consortium name="Lawrence Berkeley National Laboratory"/>
            <person name="Mondo S.J."/>
            <person name="Hensen N."/>
            <person name="Bonometti L."/>
            <person name="Westerberg I."/>
            <person name="Brannstrom I.O."/>
            <person name="Guillou S."/>
            <person name="Cros-Aarteil S."/>
            <person name="Calhoun S."/>
            <person name="Haridas S."/>
            <person name="Kuo A."/>
            <person name="Pangilinan J."/>
            <person name="Riley R."/>
            <person name="Labutti K."/>
            <person name="Andreopoulos B."/>
            <person name="Lipzen A."/>
            <person name="Chen C."/>
            <person name="Yanf M."/>
            <person name="Daum C."/>
            <person name="Ng V."/>
            <person name="Clum A."/>
            <person name="Steindorff A."/>
            <person name="Ohm R."/>
            <person name="Martin F."/>
            <person name="Silar P."/>
            <person name="Natvig D."/>
            <person name="Lalanne C."/>
            <person name="Gautier V."/>
            <person name="Ament-Velasquez S.L."/>
            <person name="Kruys A."/>
            <person name="Hutchinson M.I."/>
            <person name="Powell A.J."/>
            <person name="Barry K."/>
            <person name="Miller A.N."/>
            <person name="Grigoriev I.V."/>
            <person name="Debuchy R."/>
            <person name="Gladieux P."/>
            <person name="Thoren M.H."/>
            <person name="Johannesson H."/>
        </authorList>
    </citation>
    <scope>NUCLEOTIDE SEQUENCE</scope>
    <source>
        <strain evidence="8">PSN324</strain>
    </source>
</reference>
<evidence type="ECO:0000313" key="8">
    <source>
        <dbReference type="EMBL" id="KAK4459503.1"/>
    </source>
</evidence>
<dbReference type="GO" id="GO:0004602">
    <property type="term" value="F:glutathione peroxidase activity"/>
    <property type="evidence" value="ECO:0007669"/>
    <property type="project" value="TreeGrafter"/>
</dbReference>
<name>A0AAV9HG99_9PEZI</name>
<comment type="catalytic activity">
    <reaction evidence="4">
        <text>RX + glutathione = an S-substituted glutathione + a halide anion + H(+)</text>
        <dbReference type="Rhea" id="RHEA:16437"/>
        <dbReference type="ChEBI" id="CHEBI:15378"/>
        <dbReference type="ChEBI" id="CHEBI:16042"/>
        <dbReference type="ChEBI" id="CHEBI:17792"/>
        <dbReference type="ChEBI" id="CHEBI:57925"/>
        <dbReference type="ChEBI" id="CHEBI:90779"/>
        <dbReference type="EC" id="2.5.1.18"/>
    </reaction>
</comment>
<comment type="caution">
    <text evidence="8">The sequence shown here is derived from an EMBL/GenBank/DDBJ whole genome shotgun (WGS) entry which is preliminary data.</text>
</comment>
<evidence type="ECO:0000256" key="6">
    <source>
        <dbReference type="ARBA" id="ARBA00083519"/>
    </source>
</evidence>
<dbReference type="FunFam" id="3.40.30.10:FF:000096">
    <property type="entry name" value="Glutathione S-transferase kappa"/>
    <property type="match status" value="1"/>
</dbReference>
<sequence length="239" mass="27163">MRGKIDCYFDIASLYSYLAVLDLLRNRPLLEQHGVSVEFHPILLGAINAGSGNRPPWTLPAKASYGLYDASRAIARFPGLKIKMPEDLMTLGHTVLPQRCLHYIKATYADEVYEATILHLLRLFWSPPENVNLTLHENVRLALLGVKLDGERRVFAEGEVNEILREAGRNEWKNNLRSTTQEALDRGAFGAPWLWVTNEEGRGEPFFGSDRFAFVYRYLGLPVRDAELLPPEGRRKSKL</sequence>
<evidence type="ECO:0000256" key="3">
    <source>
        <dbReference type="ARBA" id="ARBA00022679"/>
    </source>
</evidence>
<gene>
    <name evidence="8" type="ORF">QBC42DRAFT_299376</name>
</gene>
<accession>A0AAV9HG99</accession>
<dbReference type="InterPro" id="IPR036249">
    <property type="entry name" value="Thioredoxin-like_sf"/>
</dbReference>
<evidence type="ECO:0000256" key="2">
    <source>
        <dbReference type="ARBA" id="ARBA00012452"/>
    </source>
</evidence>
<evidence type="ECO:0000256" key="1">
    <source>
        <dbReference type="ARBA" id="ARBA00006494"/>
    </source>
</evidence>
<evidence type="ECO:0000256" key="4">
    <source>
        <dbReference type="ARBA" id="ARBA00047960"/>
    </source>
</evidence>
<dbReference type="SUPFAM" id="SSF52833">
    <property type="entry name" value="Thioredoxin-like"/>
    <property type="match status" value="1"/>
</dbReference>
<dbReference type="Pfam" id="PF01323">
    <property type="entry name" value="DSBA"/>
    <property type="match status" value="1"/>
</dbReference>
<keyword evidence="3" id="KW-0808">Transferase</keyword>
<dbReference type="GO" id="GO:0004364">
    <property type="term" value="F:glutathione transferase activity"/>
    <property type="evidence" value="ECO:0007669"/>
    <property type="project" value="UniProtKB-EC"/>
</dbReference>
<dbReference type="GO" id="GO:0006749">
    <property type="term" value="P:glutathione metabolic process"/>
    <property type="evidence" value="ECO:0007669"/>
    <property type="project" value="TreeGrafter"/>
</dbReference>
<evidence type="ECO:0000256" key="5">
    <source>
        <dbReference type="ARBA" id="ARBA00073833"/>
    </source>
</evidence>
<evidence type="ECO:0000259" key="7">
    <source>
        <dbReference type="Pfam" id="PF01323"/>
    </source>
</evidence>
<dbReference type="Proteomes" id="UP001321749">
    <property type="component" value="Unassembled WGS sequence"/>
</dbReference>
<dbReference type="AlphaFoldDB" id="A0AAV9HG99"/>
<proteinExistence type="inferred from homology"/>
<protein>
    <recommendedName>
        <fullName evidence="5">Glutathione S-transferase kappa 1</fullName>
        <ecNumber evidence="2">2.5.1.18</ecNumber>
    </recommendedName>
    <alternativeName>
        <fullName evidence="6">GST class-kappa</fullName>
    </alternativeName>
</protein>
<reference evidence="8" key="1">
    <citation type="journal article" date="2023" name="Mol. Phylogenet. Evol.">
        <title>Genome-scale phylogeny and comparative genomics of the fungal order Sordariales.</title>
        <authorList>
            <person name="Hensen N."/>
            <person name="Bonometti L."/>
            <person name="Westerberg I."/>
            <person name="Brannstrom I.O."/>
            <person name="Guillou S."/>
            <person name="Cros-Aarteil S."/>
            <person name="Calhoun S."/>
            <person name="Haridas S."/>
            <person name="Kuo A."/>
            <person name="Mondo S."/>
            <person name="Pangilinan J."/>
            <person name="Riley R."/>
            <person name="LaButti K."/>
            <person name="Andreopoulos B."/>
            <person name="Lipzen A."/>
            <person name="Chen C."/>
            <person name="Yan M."/>
            <person name="Daum C."/>
            <person name="Ng V."/>
            <person name="Clum A."/>
            <person name="Steindorff A."/>
            <person name="Ohm R.A."/>
            <person name="Martin F."/>
            <person name="Silar P."/>
            <person name="Natvig D.O."/>
            <person name="Lalanne C."/>
            <person name="Gautier V."/>
            <person name="Ament-Velasquez S.L."/>
            <person name="Kruys A."/>
            <person name="Hutchinson M.I."/>
            <person name="Powell A.J."/>
            <person name="Barry K."/>
            <person name="Miller A.N."/>
            <person name="Grigoriev I.V."/>
            <person name="Debuchy R."/>
            <person name="Gladieux P."/>
            <person name="Hiltunen Thoren M."/>
            <person name="Johannesson H."/>
        </authorList>
    </citation>
    <scope>NUCLEOTIDE SEQUENCE</scope>
    <source>
        <strain evidence="8">PSN324</strain>
    </source>
</reference>
<dbReference type="PANTHER" id="PTHR42943:SF13">
    <property type="entry name" value="GLUTATHIONE S-TRANSFERASE KAPPA-RELATED"/>
    <property type="match status" value="1"/>
</dbReference>
<comment type="similarity">
    <text evidence="1">Belongs to the GST superfamily. Kappa family.</text>
</comment>
<dbReference type="EMBL" id="MU865035">
    <property type="protein sequence ID" value="KAK4459503.1"/>
    <property type="molecule type" value="Genomic_DNA"/>
</dbReference>
<dbReference type="PANTHER" id="PTHR42943">
    <property type="entry name" value="GLUTATHIONE S-TRANSFERASE KAPPA"/>
    <property type="match status" value="1"/>
</dbReference>
<keyword evidence="9" id="KW-1185">Reference proteome</keyword>
<dbReference type="EC" id="2.5.1.18" evidence="2"/>
<feature type="domain" description="DSBA-like thioredoxin" evidence="7">
    <location>
        <begin position="5"/>
        <end position="218"/>
    </location>
</feature>
<dbReference type="GO" id="GO:0005739">
    <property type="term" value="C:mitochondrion"/>
    <property type="evidence" value="ECO:0007669"/>
    <property type="project" value="TreeGrafter"/>
</dbReference>
<organism evidence="8 9">
    <name type="scientific">Cladorrhinum samala</name>
    <dbReference type="NCBI Taxonomy" id="585594"/>
    <lineage>
        <taxon>Eukaryota</taxon>
        <taxon>Fungi</taxon>
        <taxon>Dikarya</taxon>
        <taxon>Ascomycota</taxon>
        <taxon>Pezizomycotina</taxon>
        <taxon>Sordariomycetes</taxon>
        <taxon>Sordariomycetidae</taxon>
        <taxon>Sordariales</taxon>
        <taxon>Podosporaceae</taxon>
        <taxon>Cladorrhinum</taxon>
    </lineage>
</organism>
<dbReference type="Gene3D" id="3.40.30.10">
    <property type="entry name" value="Glutaredoxin"/>
    <property type="match status" value="1"/>
</dbReference>